<gene>
    <name evidence="2" type="ORF">EYF80_038469</name>
</gene>
<evidence type="ECO:0000256" key="1">
    <source>
        <dbReference type="SAM" id="Phobius"/>
    </source>
</evidence>
<organism evidence="2 3">
    <name type="scientific">Liparis tanakae</name>
    <name type="common">Tanaka's snailfish</name>
    <dbReference type="NCBI Taxonomy" id="230148"/>
    <lineage>
        <taxon>Eukaryota</taxon>
        <taxon>Metazoa</taxon>
        <taxon>Chordata</taxon>
        <taxon>Craniata</taxon>
        <taxon>Vertebrata</taxon>
        <taxon>Euteleostomi</taxon>
        <taxon>Actinopterygii</taxon>
        <taxon>Neopterygii</taxon>
        <taxon>Teleostei</taxon>
        <taxon>Neoteleostei</taxon>
        <taxon>Acanthomorphata</taxon>
        <taxon>Eupercaria</taxon>
        <taxon>Perciformes</taxon>
        <taxon>Cottioidei</taxon>
        <taxon>Cottales</taxon>
        <taxon>Liparidae</taxon>
        <taxon>Liparis</taxon>
    </lineage>
</organism>
<keyword evidence="1" id="KW-0472">Membrane</keyword>
<dbReference type="EMBL" id="SRLO01000586">
    <property type="protein sequence ID" value="TNN51305.1"/>
    <property type="molecule type" value="Genomic_DNA"/>
</dbReference>
<comment type="caution">
    <text evidence="2">The sequence shown here is derived from an EMBL/GenBank/DDBJ whole genome shotgun (WGS) entry which is preliminary data.</text>
</comment>
<sequence length="203" mass="23217">MASSVSSSDGQDGALPLPPLPLLNGCLARGVCEEHHVLFALDLSLEELERRAVEAHHVLNEKRRGSLIKKVFSPDARLPPPPPLVFLAQTHSDLLHLLQRVAPQLVHHRQQHLVTGDRPEAELHVPVEQPQQLGHVGEGQHQQGHLQLTGEWNRQPGRRDVARRLQEEHRHHQDNVFITIMIKMKRILIIFITMMMRIIFFTY</sequence>
<dbReference type="AlphaFoldDB" id="A0A4Z2GDU6"/>
<feature type="transmembrane region" description="Helical" evidence="1">
    <location>
        <begin position="187"/>
        <end position="202"/>
    </location>
</feature>
<dbReference type="Proteomes" id="UP000314294">
    <property type="component" value="Unassembled WGS sequence"/>
</dbReference>
<keyword evidence="3" id="KW-1185">Reference proteome</keyword>
<keyword evidence="1" id="KW-1133">Transmembrane helix</keyword>
<proteinExistence type="predicted"/>
<evidence type="ECO:0000313" key="2">
    <source>
        <dbReference type="EMBL" id="TNN51305.1"/>
    </source>
</evidence>
<accession>A0A4Z2GDU6</accession>
<evidence type="ECO:0000313" key="3">
    <source>
        <dbReference type="Proteomes" id="UP000314294"/>
    </source>
</evidence>
<protein>
    <submittedName>
        <fullName evidence="2">Uncharacterized protein</fullName>
    </submittedName>
</protein>
<keyword evidence="1" id="KW-0812">Transmembrane</keyword>
<reference evidence="2 3" key="1">
    <citation type="submission" date="2019-03" db="EMBL/GenBank/DDBJ databases">
        <title>First draft genome of Liparis tanakae, snailfish: a comprehensive survey of snailfish specific genes.</title>
        <authorList>
            <person name="Kim W."/>
            <person name="Song I."/>
            <person name="Jeong J.-H."/>
            <person name="Kim D."/>
            <person name="Kim S."/>
            <person name="Ryu S."/>
            <person name="Song J.Y."/>
            <person name="Lee S.K."/>
        </authorList>
    </citation>
    <scope>NUCLEOTIDE SEQUENCE [LARGE SCALE GENOMIC DNA]</scope>
    <source>
        <tissue evidence="2">Muscle</tissue>
    </source>
</reference>
<name>A0A4Z2GDU6_9TELE</name>